<accession>A0A518DY96</accession>
<dbReference type="KEGG" id="lcre:Pla8534_46390"/>
<protein>
    <submittedName>
        <fullName evidence="1">Trans-aconitate 2-methyltransferase</fullName>
    </submittedName>
</protein>
<sequence length="253" mass="27925">MNDSQSDSQSEMNLLDSVTKTYVTSDSPQDRLIKTLAVRAFSPFIHPGGSALEFGCCDGFMTSLLAPLVSSLEVVDGSQVFIDMAKERVPSKVEFTYSLFEEYEPARTFDYIFATFVLEHVNDAVGLLKKAGSLLSEKGLLFVVVPNARALSRQLARHMGLLDSLYALTPNDINHGHRRVYDRTLLNLDMDRAGLVQVSQGGLLLKLLADFQMDKMIETGILGDPQLEGLYKMGLEYPDLAGSLFSVCRNKAS</sequence>
<reference evidence="1 2" key="1">
    <citation type="submission" date="2019-02" db="EMBL/GenBank/DDBJ databases">
        <title>Deep-cultivation of Planctomycetes and their phenomic and genomic characterization uncovers novel biology.</title>
        <authorList>
            <person name="Wiegand S."/>
            <person name="Jogler M."/>
            <person name="Boedeker C."/>
            <person name="Pinto D."/>
            <person name="Vollmers J."/>
            <person name="Rivas-Marin E."/>
            <person name="Kohn T."/>
            <person name="Peeters S.H."/>
            <person name="Heuer A."/>
            <person name="Rast P."/>
            <person name="Oberbeckmann S."/>
            <person name="Bunk B."/>
            <person name="Jeske O."/>
            <person name="Meyerdierks A."/>
            <person name="Storesund J.E."/>
            <person name="Kallscheuer N."/>
            <person name="Luecker S."/>
            <person name="Lage O.M."/>
            <person name="Pohl T."/>
            <person name="Merkel B.J."/>
            <person name="Hornburger P."/>
            <person name="Mueller R.-W."/>
            <person name="Bruemmer F."/>
            <person name="Labrenz M."/>
            <person name="Spormann A.M."/>
            <person name="Op den Camp H."/>
            <person name="Overmann J."/>
            <person name="Amann R."/>
            <person name="Jetten M.S.M."/>
            <person name="Mascher T."/>
            <person name="Medema M.H."/>
            <person name="Devos D.P."/>
            <person name="Kaster A.-K."/>
            <person name="Ovreas L."/>
            <person name="Rohde M."/>
            <person name="Galperin M.Y."/>
            <person name="Jogler C."/>
        </authorList>
    </citation>
    <scope>NUCLEOTIDE SEQUENCE [LARGE SCALE GENOMIC DNA]</scope>
    <source>
        <strain evidence="1 2">Pla85_3_4</strain>
    </source>
</reference>
<dbReference type="InterPro" id="IPR029063">
    <property type="entry name" value="SAM-dependent_MTases_sf"/>
</dbReference>
<dbReference type="Gene3D" id="3.40.50.150">
    <property type="entry name" value="Vaccinia Virus protein VP39"/>
    <property type="match status" value="1"/>
</dbReference>
<evidence type="ECO:0000313" key="1">
    <source>
        <dbReference type="EMBL" id="QDU96817.1"/>
    </source>
</evidence>
<proteinExistence type="predicted"/>
<gene>
    <name evidence="1" type="ORF">Pla8534_46390</name>
</gene>
<dbReference type="PANTHER" id="PTHR43861">
    <property type="entry name" value="TRANS-ACONITATE 2-METHYLTRANSFERASE-RELATED"/>
    <property type="match status" value="1"/>
</dbReference>
<dbReference type="CDD" id="cd02440">
    <property type="entry name" value="AdoMet_MTases"/>
    <property type="match status" value="1"/>
</dbReference>
<dbReference type="SUPFAM" id="SSF53335">
    <property type="entry name" value="S-adenosyl-L-methionine-dependent methyltransferases"/>
    <property type="match status" value="1"/>
</dbReference>
<dbReference type="GO" id="GO:0008168">
    <property type="term" value="F:methyltransferase activity"/>
    <property type="evidence" value="ECO:0007669"/>
    <property type="project" value="UniProtKB-KW"/>
</dbReference>
<evidence type="ECO:0000313" key="2">
    <source>
        <dbReference type="Proteomes" id="UP000317648"/>
    </source>
</evidence>
<organism evidence="1 2">
    <name type="scientific">Lignipirellula cremea</name>
    <dbReference type="NCBI Taxonomy" id="2528010"/>
    <lineage>
        <taxon>Bacteria</taxon>
        <taxon>Pseudomonadati</taxon>
        <taxon>Planctomycetota</taxon>
        <taxon>Planctomycetia</taxon>
        <taxon>Pirellulales</taxon>
        <taxon>Pirellulaceae</taxon>
        <taxon>Lignipirellula</taxon>
    </lineage>
</organism>
<keyword evidence="1" id="KW-0489">Methyltransferase</keyword>
<name>A0A518DY96_9BACT</name>
<dbReference type="EMBL" id="CP036433">
    <property type="protein sequence ID" value="QDU96817.1"/>
    <property type="molecule type" value="Genomic_DNA"/>
</dbReference>
<dbReference type="AlphaFoldDB" id="A0A518DY96"/>
<dbReference type="GO" id="GO:0032259">
    <property type="term" value="P:methylation"/>
    <property type="evidence" value="ECO:0007669"/>
    <property type="project" value="UniProtKB-KW"/>
</dbReference>
<keyword evidence="1" id="KW-0808">Transferase</keyword>
<dbReference type="Pfam" id="PF13489">
    <property type="entry name" value="Methyltransf_23"/>
    <property type="match status" value="1"/>
</dbReference>
<keyword evidence="2" id="KW-1185">Reference proteome</keyword>
<dbReference type="RefSeq" id="WP_197442486.1">
    <property type="nucleotide sequence ID" value="NZ_CP036433.1"/>
</dbReference>
<dbReference type="Proteomes" id="UP000317648">
    <property type="component" value="Chromosome"/>
</dbReference>